<feature type="region of interest" description="Disordered" evidence="1">
    <location>
        <begin position="1"/>
        <end position="21"/>
    </location>
</feature>
<name>A0A518I0A4_9BACT</name>
<reference evidence="2 3" key="1">
    <citation type="submission" date="2019-03" db="EMBL/GenBank/DDBJ databases">
        <title>Deep-cultivation of Planctomycetes and their phenomic and genomic characterization uncovers novel biology.</title>
        <authorList>
            <person name="Wiegand S."/>
            <person name="Jogler M."/>
            <person name="Boedeker C."/>
            <person name="Pinto D."/>
            <person name="Vollmers J."/>
            <person name="Rivas-Marin E."/>
            <person name="Kohn T."/>
            <person name="Peeters S.H."/>
            <person name="Heuer A."/>
            <person name="Rast P."/>
            <person name="Oberbeckmann S."/>
            <person name="Bunk B."/>
            <person name="Jeske O."/>
            <person name="Meyerdierks A."/>
            <person name="Storesund J.E."/>
            <person name="Kallscheuer N."/>
            <person name="Luecker S."/>
            <person name="Lage O.M."/>
            <person name="Pohl T."/>
            <person name="Merkel B.J."/>
            <person name="Hornburger P."/>
            <person name="Mueller R.-W."/>
            <person name="Bruemmer F."/>
            <person name="Labrenz M."/>
            <person name="Spormann A.M."/>
            <person name="Op den Camp H."/>
            <person name="Overmann J."/>
            <person name="Amann R."/>
            <person name="Jetten M.S.M."/>
            <person name="Mascher T."/>
            <person name="Medema M.H."/>
            <person name="Devos D.P."/>
            <person name="Kaster A.-K."/>
            <person name="Ovreas L."/>
            <person name="Rohde M."/>
            <person name="Galperin M.Y."/>
            <person name="Jogler C."/>
        </authorList>
    </citation>
    <scope>NUCLEOTIDE SEQUENCE [LARGE SCALE GENOMIC DNA]</scope>
    <source>
        <strain evidence="2 3">Enr13</strain>
    </source>
</reference>
<evidence type="ECO:0000313" key="3">
    <source>
        <dbReference type="Proteomes" id="UP000319004"/>
    </source>
</evidence>
<dbReference type="AlphaFoldDB" id="A0A518I0A4"/>
<dbReference type="Proteomes" id="UP000319004">
    <property type="component" value="Chromosome"/>
</dbReference>
<evidence type="ECO:0000256" key="1">
    <source>
        <dbReference type="SAM" id="MobiDB-lite"/>
    </source>
</evidence>
<accession>A0A518I0A4</accession>
<keyword evidence="3" id="KW-1185">Reference proteome</keyword>
<dbReference type="EMBL" id="CP037423">
    <property type="protein sequence ID" value="QDV46535.1"/>
    <property type="molecule type" value="Genomic_DNA"/>
</dbReference>
<organism evidence="2 3">
    <name type="scientific">Stieleria neptunia</name>
    <dbReference type="NCBI Taxonomy" id="2527979"/>
    <lineage>
        <taxon>Bacteria</taxon>
        <taxon>Pseudomonadati</taxon>
        <taxon>Planctomycetota</taxon>
        <taxon>Planctomycetia</taxon>
        <taxon>Pirellulales</taxon>
        <taxon>Pirellulaceae</taxon>
        <taxon>Stieleria</taxon>
    </lineage>
</organism>
<dbReference type="KEGG" id="snep:Enr13x_64440"/>
<gene>
    <name evidence="2" type="ORF">Enr13x_64440</name>
</gene>
<protein>
    <submittedName>
        <fullName evidence="2">Uncharacterized protein</fullName>
    </submittedName>
</protein>
<evidence type="ECO:0000313" key="2">
    <source>
        <dbReference type="EMBL" id="QDV46535.1"/>
    </source>
</evidence>
<sequence>MGASTSLVTLPGWRSDRSEGRVERQGRAANVIDLDAQRSVLVSGRARALRSFSVFLKRDRTARAVPLTP</sequence>
<proteinExistence type="predicted"/>